<name>A0A8B0SX58_KLEPN</name>
<evidence type="ECO:0000313" key="2">
    <source>
        <dbReference type="EMBL" id="QTX14838.1"/>
    </source>
</evidence>
<organism evidence="2">
    <name type="scientific">Klebsiella pneumoniae</name>
    <dbReference type="NCBI Taxonomy" id="573"/>
    <lineage>
        <taxon>Bacteria</taxon>
        <taxon>Pseudomonadati</taxon>
        <taxon>Pseudomonadota</taxon>
        <taxon>Gammaproteobacteria</taxon>
        <taxon>Enterobacterales</taxon>
        <taxon>Enterobacteriaceae</taxon>
        <taxon>Klebsiella/Raoultella group</taxon>
        <taxon>Klebsiella</taxon>
        <taxon>Klebsiella pneumoniae complex</taxon>
    </lineage>
</organism>
<geneLocation type="plasmid" evidence="2">
    <name>p17-15-vir-like</name>
</geneLocation>
<feature type="compositionally biased region" description="Polar residues" evidence="1">
    <location>
        <begin position="21"/>
        <end position="31"/>
    </location>
</feature>
<protein>
    <submittedName>
        <fullName evidence="2">Uncharacterized protein</fullName>
    </submittedName>
</protein>
<feature type="region of interest" description="Disordered" evidence="1">
    <location>
        <begin position="21"/>
        <end position="43"/>
    </location>
</feature>
<keyword evidence="2" id="KW-0614">Plasmid</keyword>
<evidence type="ECO:0000256" key="1">
    <source>
        <dbReference type="SAM" id="MobiDB-lite"/>
    </source>
</evidence>
<sequence>MNTGKNQVIYGQLIFSDQTATERMGTRATQSSRRERTENNNTHKMYLFLLRSQGEVKPEQK</sequence>
<dbReference type="EMBL" id="MN956836">
    <property type="protein sequence ID" value="QTX14838.1"/>
    <property type="molecule type" value="Genomic_DNA"/>
</dbReference>
<proteinExistence type="predicted"/>
<dbReference type="AlphaFoldDB" id="A0A8B0SX58"/>
<reference evidence="2" key="1">
    <citation type="submission" date="2020-01" db="EMBL/GenBank/DDBJ databases">
        <authorList>
            <person name="Qin S."/>
        </authorList>
    </citation>
    <scope>NUCLEOTIDE SEQUENCE</scope>
    <source>
        <strain evidence="2">CVir17-16-YZ6g</strain>
        <plasmid evidence="2">p17-15-vir-like</plasmid>
    </source>
</reference>
<accession>A0A8B0SX58</accession>